<keyword evidence="7" id="KW-0723">Serine/threonine-protein kinase</keyword>
<keyword evidence="2" id="KW-0808">Transferase</keyword>
<keyword evidence="3" id="KW-0547">Nucleotide-binding</keyword>
<feature type="domain" description="Protein kinase" evidence="6">
    <location>
        <begin position="12"/>
        <end position="272"/>
    </location>
</feature>
<evidence type="ECO:0000313" key="7">
    <source>
        <dbReference type="EMBL" id="RCK79869.1"/>
    </source>
</evidence>
<keyword evidence="4 7" id="KW-0418">Kinase</keyword>
<dbReference type="SMART" id="SM00220">
    <property type="entry name" value="S_TKc"/>
    <property type="match status" value="1"/>
</dbReference>
<gene>
    <name evidence="7" type="ORF">OZSIB_4023</name>
</gene>
<sequence length="277" mass="31150">MRKPGDVIRDRYKIVQFIGEGRHGKIYKAHDLVAGRDVSLKILDGPASADIDTVKRFIKEGEVLASLRHPAIARIYALEKDGNIPFLITEFVEGRSMAAMKDELRRDLPALFRAFEQLLDGVQECHLRQVIHRDLKPSNLLISHDGQLKIVDFGLAKTREKLTKPGVILGTPTYMSPEQCQGLPLTEASDIYSIGVIFWEFLTGKPPFEFDESQPRLEVAQLLRHVTEPLPAAAFDAFPQFAPLREIVFGMLEKTPRLRPPIPRIQAAIKNFPLPAA</sequence>
<dbReference type="InterPro" id="IPR008271">
    <property type="entry name" value="Ser/Thr_kinase_AS"/>
</dbReference>
<keyword evidence="5" id="KW-0067">ATP-binding</keyword>
<dbReference type="InterPro" id="IPR050660">
    <property type="entry name" value="NEK_Ser/Thr_kinase"/>
</dbReference>
<evidence type="ECO:0000256" key="1">
    <source>
        <dbReference type="ARBA" id="ARBA00012513"/>
    </source>
</evidence>
<accession>A0A367ZQ51</accession>
<dbReference type="PROSITE" id="PS50011">
    <property type="entry name" value="PROTEIN_KINASE_DOM"/>
    <property type="match status" value="1"/>
</dbReference>
<proteinExistence type="predicted"/>
<evidence type="ECO:0000256" key="5">
    <source>
        <dbReference type="ARBA" id="ARBA00022840"/>
    </source>
</evidence>
<organism evidence="7 8">
    <name type="scientific">Candidatus Ozemobacter sibiricus</name>
    <dbReference type="NCBI Taxonomy" id="2268124"/>
    <lineage>
        <taxon>Bacteria</taxon>
        <taxon>Candidatus Ozemobacteria</taxon>
        <taxon>Candidatus Ozemobacterales</taxon>
        <taxon>Candidatus Ozemobacteraceae</taxon>
        <taxon>Candidatus Ozemobacter</taxon>
    </lineage>
</organism>
<comment type="caution">
    <text evidence="7">The sequence shown here is derived from an EMBL/GenBank/DDBJ whole genome shotgun (WGS) entry which is preliminary data.</text>
</comment>
<dbReference type="CDD" id="cd14014">
    <property type="entry name" value="STKc_PknB_like"/>
    <property type="match status" value="1"/>
</dbReference>
<dbReference type="EC" id="2.7.11.1" evidence="1"/>
<dbReference type="PANTHER" id="PTHR43671:SF13">
    <property type="entry name" value="SERINE_THREONINE-PROTEIN KINASE NEK2"/>
    <property type="match status" value="1"/>
</dbReference>
<dbReference type="PROSITE" id="PS00108">
    <property type="entry name" value="PROTEIN_KINASE_ST"/>
    <property type="match status" value="1"/>
</dbReference>
<reference evidence="7 8" key="1">
    <citation type="submission" date="2018-05" db="EMBL/GenBank/DDBJ databases">
        <title>A metagenomic window into the 2 km-deep terrestrial subsurface aquifer revealed taxonomically and functionally diverse microbial community comprising novel uncultured bacterial lineages.</title>
        <authorList>
            <person name="Kadnikov V.V."/>
            <person name="Mardanov A.V."/>
            <person name="Beletsky A.V."/>
            <person name="Banks D."/>
            <person name="Pimenov N.V."/>
            <person name="Frank Y.A."/>
            <person name="Karnachuk O.V."/>
            <person name="Ravin N.V."/>
        </authorList>
    </citation>
    <scope>NUCLEOTIDE SEQUENCE [LARGE SCALE GENOMIC DNA]</scope>
    <source>
        <strain evidence="7">BY5</strain>
    </source>
</reference>
<dbReference type="GO" id="GO:0005524">
    <property type="term" value="F:ATP binding"/>
    <property type="evidence" value="ECO:0007669"/>
    <property type="project" value="UniProtKB-KW"/>
</dbReference>
<dbReference type="PANTHER" id="PTHR43671">
    <property type="entry name" value="SERINE/THREONINE-PROTEIN KINASE NEK"/>
    <property type="match status" value="1"/>
</dbReference>
<evidence type="ECO:0000256" key="3">
    <source>
        <dbReference type="ARBA" id="ARBA00022741"/>
    </source>
</evidence>
<dbReference type="InterPro" id="IPR011009">
    <property type="entry name" value="Kinase-like_dom_sf"/>
</dbReference>
<dbReference type="Gene3D" id="3.30.200.20">
    <property type="entry name" value="Phosphorylase Kinase, domain 1"/>
    <property type="match status" value="1"/>
</dbReference>
<dbReference type="AlphaFoldDB" id="A0A367ZQ51"/>
<dbReference type="InterPro" id="IPR000719">
    <property type="entry name" value="Prot_kinase_dom"/>
</dbReference>
<name>A0A367ZQ51_9BACT</name>
<dbReference type="Proteomes" id="UP000252355">
    <property type="component" value="Unassembled WGS sequence"/>
</dbReference>
<dbReference type="SUPFAM" id="SSF56112">
    <property type="entry name" value="Protein kinase-like (PK-like)"/>
    <property type="match status" value="1"/>
</dbReference>
<evidence type="ECO:0000259" key="6">
    <source>
        <dbReference type="PROSITE" id="PS50011"/>
    </source>
</evidence>
<dbReference type="GO" id="GO:0004674">
    <property type="term" value="F:protein serine/threonine kinase activity"/>
    <property type="evidence" value="ECO:0007669"/>
    <property type="project" value="UniProtKB-KW"/>
</dbReference>
<evidence type="ECO:0000256" key="4">
    <source>
        <dbReference type="ARBA" id="ARBA00022777"/>
    </source>
</evidence>
<dbReference type="Pfam" id="PF00069">
    <property type="entry name" value="Pkinase"/>
    <property type="match status" value="1"/>
</dbReference>
<evidence type="ECO:0000313" key="8">
    <source>
        <dbReference type="Proteomes" id="UP000252355"/>
    </source>
</evidence>
<dbReference type="EMBL" id="QOQW01000010">
    <property type="protein sequence ID" value="RCK79869.1"/>
    <property type="molecule type" value="Genomic_DNA"/>
</dbReference>
<evidence type="ECO:0000256" key="2">
    <source>
        <dbReference type="ARBA" id="ARBA00022679"/>
    </source>
</evidence>
<protein>
    <recommendedName>
        <fullName evidence="1">non-specific serine/threonine protein kinase</fullName>
        <ecNumber evidence="1">2.7.11.1</ecNumber>
    </recommendedName>
</protein>
<dbReference type="Gene3D" id="1.10.510.10">
    <property type="entry name" value="Transferase(Phosphotransferase) domain 1"/>
    <property type="match status" value="1"/>
</dbReference>